<sequence>MEMSFIHRHMLIILDLHRTLLYSTTISASSKPIHCGPPFIQMLLYGPVHVSGGSIASSWPKLSGYHLMDLVITPDLDLLSSSCFSSPSVLIHPSCKSPHHSLMQPSPGNSVNHIHPRNVILRRPRPQHCKKYSEVALSDLKNEPKIERIWRGLLTSAAGGCILNSGWRTWSYAVIMETGLSVDPVDHHRVARESSLHCIQPDTRIINVYGLRFGWLGWESCSEELVLRFFGCVIQI</sequence>
<name>A0AA39J0B8_9AGAR</name>
<organism evidence="1 2">
    <name type="scientific">Armillaria borealis</name>
    <dbReference type="NCBI Taxonomy" id="47425"/>
    <lineage>
        <taxon>Eukaryota</taxon>
        <taxon>Fungi</taxon>
        <taxon>Dikarya</taxon>
        <taxon>Basidiomycota</taxon>
        <taxon>Agaricomycotina</taxon>
        <taxon>Agaricomycetes</taxon>
        <taxon>Agaricomycetidae</taxon>
        <taxon>Agaricales</taxon>
        <taxon>Marasmiineae</taxon>
        <taxon>Physalacriaceae</taxon>
        <taxon>Armillaria</taxon>
    </lineage>
</organism>
<evidence type="ECO:0000313" key="1">
    <source>
        <dbReference type="EMBL" id="KAK0432986.1"/>
    </source>
</evidence>
<dbReference type="AlphaFoldDB" id="A0AA39J0B8"/>
<comment type="caution">
    <text evidence="1">The sequence shown here is derived from an EMBL/GenBank/DDBJ whole genome shotgun (WGS) entry which is preliminary data.</text>
</comment>
<reference evidence="1" key="1">
    <citation type="submission" date="2023-06" db="EMBL/GenBank/DDBJ databases">
        <authorList>
            <consortium name="Lawrence Berkeley National Laboratory"/>
            <person name="Ahrendt S."/>
            <person name="Sahu N."/>
            <person name="Indic B."/>
            <person name="Wong-Bajracharya J."/>
            <person name="Merenyi Z."/>
            <person name="Ke H.-M."/>
            <person name="Monk M."/>
            <person name="Kocsube S."/>
            <person name="Drula E."/>
            <person name="Lipzen A."/>
            <person name="Balint B."/>
            <person name="Henrissat B."/>
            <person name="Andreopoulos B."/>
            <person name="Martin F.M."/>
            <person name="Harder C.B."/>
            <person name="Rigling D."/>
            <person name="Ford K.L."/>
            <person name="Foster G.D."/>
            <person name="Pangilinan J."/>
            <person name="Papanicolaou A."/>
            <person name="Barry K."/>
            <person name="LaButti K."/>
            <person name="Viragh M."/>
            <person name="Koriabine M."/>
            <person name="Yan M."/>
            <person name="Riley R."/>
            <person name="Champramary S."/>
            <person name="Plett K.L."/>
            <person name="Tsai I.J."/>
            <person name="Slot J."/>
            <person name="Sipos G."/>
            <person name="Plett J."/>
            <person name="Nagy L.G."/>
            <person name="Grigoriev I.V."/>
        </authorList>
    </citation>
    <scope>NUCLEOTIDE SEQUENCE</scope>
    <source>
        <strain evidence="1">FPL87.14</strain>
    </source>
</reference>
<accession>A0AA39J0B8</accession>
<keyword evidence="2" id="KW-1185">Reference proteome</keyword>
<dbReference type="Proteomes" id="UP001175226">
    <property type="component" value="Unassembled WGS sequence"/>
</dbReference>
<evidence type="ECO:0000313" key="2">
    <source>
        <dbReference type="Proteomes" id="UP001175226"/>
    </source>
</evidence>
<dbReference type="EMBL" id="JAUEPT010000086">
    <property type="protein sequence ID" value="KAK0432986.1"/>
    <property type="molecule type" value="Genomic_DNA"/>
</dbReference>
<proteinExistence type="predicted"/>
<gene>
    <name evidence="1" type="ORF">EV421DRAFT_1846482</name>
</gene>
<protein>
    <submittedName>
        <fullName evidence="1">Uncharacterized protein</fullName>
    </submittedName>
</protein>